<dbReference type="Proteomes" id="UP000006175">
    <property type="component" value="Chromosome"/>
</dbReference>
<dbReference type="EMBL" id="CP003321">
    <property type="protein sequence ID" value="AFL66723.1"/>
    <property type="molecule type" value="Genomic_DNA"/>
</dbReference>
<protein>
    <submittedName>
        <fullName evidence="1">Uncharacterized protein</fullName>
    </submittedName>
</protein>
<dbReference type="GeneID" id="13061207"/>
<gene>
    <name evidence="1" type="ORF">Desfe_0832</name>
</gene>
<accession>I3XRZ9</accession>
<keyword evidence="2" id="KW-1185">Reference proteome</keyword>
<dbReference type="AlphaFoldDB" id="I3XRZ9"/>
<dbReference type="eggNOG" id="arCOG11774">
    <property type="taxonomic scope" value="Archaea"/>
</dbReference>
<name>I3XRZ9_DESAM</name>
<sequence>MNPGKYTSLRLIEKLAFSIAKILTGKKPSQGKIHLAEMYCGNIVNEIKELAEIIDTYRRCPFCNYTPGPRCWRHALYIHLIRSHFLDLEELASTCGSDI</sequence>
<proteinExistence type="predicted"/>
<reference evidence="1 2" key="1">
    <citation type="journal article" date="2012" name="J. Bacteriol.">
        <title>Complete Genome Sequence of Desulfurococcus fermentans, a Hyperthermophilic Cellulolytic Crenarchaeon Isolated from a Freshwater Hot Spring in Kamchatka, Russia.</title>
        <authorList>
            <person name="Susanti D."/>
            <person name="Johnson E.F."/>
            <person name="Rodriguez J.R."/>
            <person name="Anderson I."/>
            <person name="Perevalova A.A."/>
            <person name="Kyrpides N."/>
            <person name="Lucas S."/>
            <person name="Han J."/>
            <person name="Lapidus A."/>
            <person name="Cheng J.F."/>
            <person name="Goodwin L."/>
            <person name="Pitluck S."/>
            <person name="Mavrommatis K."/>
            <person name="Peters L."/>
            <person name="Land M.L."/>
            <person name="Hauser L."/>
            <person name="Gopalan V."/>
            <person name="Chan P.P."/>
            <person name="Lowe T.M."/>
            <person name="Atomi H."/>
            <person name="Bonch-Osmolovskaya E.A."/>
            <person name="Woyke T."/>
            <person name="Mukhopadhyay B."/>
        </authorList>
    </citation>
    <scope>NUCLEOTIDE SEQUENCE [LARGE SCALE GENOMIC DNA]</scope>
    <source>
        <strain evidence="1 2">DSM 16532</strain>
    </source>
</reference>
<dbReference type="OrthoDB" id="375109at2157"/>
<dbReference type="HOGENOM" id="CLU_2313669_0_0_2"/>
<dbReference type="KEGG" id="dfd:Desfe_0832"/>
<dbReference type="RefSeq" id="WP_014767623.1">
    <property type="nucleotide sequence ID" value="NC_018001.1"/>
</dbReference>
<evidence type="ECO:0000313" key="1">
    <source>
        <dbReference type="EMBL" id="AFL66723.1"/>
    </source>
</evidence>
<organism evidence="1 2">
    <name type="scientific">Desulfurococcus amylolyticus DSM 16532</name>
    <dbReference type="NCBI Taxonomy" id="768672"/>
    <lineage>
        <taxon>Archaea</taxon>
        <taxon>Thermoproteota</taxon>
        <taxon>Thermoprotei</taxon>
        <taxon>Desulfurococcales</taxon>
        <taxon>Desulfurococcaceae</taxon>
        <taxon>Desulfurococcus</taxon>
    </lineage>
</organism>
<evidence type="ECO:0000313" key="2">
    <source>
        <dbReference type="Proteomes" id="UP000006175"/>
    </source>
</evidence>